<evidence type="ECO:0000256" key="2">
    <source>
        <dbReference type="ARBA" id="ARBA00023125"/>
    </source>
</evidence>
<accession>A0ABU1W407</accession>
<organism evidence="5 6">
    <name type="scientific">Rheinheimera soli</name>
    <dbReference type="NCBI Taxonomy" id="443616"/>
    <lineage>
        <taxon>Bacteria</taxon>
        <taxon>Pseudomonadati</taxon>
        <taxon>Pseudomonadota</taxon>
        <taxon>Gammaproteobacteria</taxon>
        <taxon>Chromatiales</taxon>
        <taxon>Chromatiaceae</taxon>
        <taxon>Rheinheimera</taxon>
    </lineage>
</organism>
<feature type="domain" description="HTH hxlR-type" evidence="4">
    <location>
        <begin position="18"/>
        <end position="109"/>
    </location>
</feature>
<dbReference type="Proteomes" id="UP001257909">
    <property type="component" value="Unassembled WGS sequence"/>
</dbReference>
<dbReference type="SUPFAM" id="SSF46785">
    <property type="entry name" value="Winged helix' DNA-binding domain"/>
    <property type="match status" value="1"/>
</dbReference>
<evidence type="ECO:0000256" key="1">
    <source>
        <dbReference type="ARBA" id="ARBA00023015"/>
    </source>
</evidence>
<dbReference type="PANTHER" id="PTHR33204:SF37">
    <property type="entry name" value="HTH-TYPE TRANSCRIPTIONAL REGULATOR YODB"/>
    <property type="match status" value="1"/>
</dbReference>
<gene>
    <name evidence="5" type="ORF">J2W69_003689</name>
</gene>
<reference evidence="5 6" key="1">
    <citation type="submission" date="2023-07" db="EMBL/GenBank/DDBJ databases">
        <title>Sorghum-associated microbial communities from plants grown in Nebraska, USA.</title>
        <authorList>
            <person name="Schachtman D."/>
        </authorList>
    </citation>
    <scope>NUCLEOTIDE SEQUENCE [LARGE SCALE GENOMIC DNA]</scope>
    <source>
        <strain evidence="5 6">4138</strain>
    </source>
</reference>
<evidence type="ECO:0000313" key="6">
    <source>
        <dbReference type="Proteomes" id="UP001257909"/>
    </source>
</evidence>
<dbReference type="InterPro" id="IPR036390">
    <property type="entry name" value="WH_DNA-bd_sf"/>
</dbReference>
<dbReference type="InterPro" id="IPR002577">
    <property type="entry name" value="HTH_HxlR"/>
</dbReference>
<proteinExistence type="predicted"/>
<dbReference type="EMBL" id="JAVDWR010000020">
    <property type="protein sequence ID" value="MDR7122712.1"/>
    <property type="molecule type" value="Genomic_DNA"/>
</dbReference>
<dbReference type="PANTHER" id="PTHR33204">
    <property type="entry name" value="TRANSCRIPTIONAL REGULATOR, MARR FAMILY"/>
    <property type="match status" value="1"/>
</dbReference>
<protein>
    <submittedName>
        <fullName evidence="5">DNA-binding HxlR family transcriptional regulator</fullName>
    </submittedName>
</protein>
<evidence type="ECO:0000259" key="4">
    <source>
        <dbReference type="PROSITE" id="PS51118"/>
    </source>
</evidence>
<keyword evidence="6" id="KW-1185">Reference proteome</keyword>
<evidence type="ECO:0000313" key="5">
    <source>
        <dbReference type="EMBL" id="MDR7122712.1"/>
    </source>
</evidence>
<dbReference type="RefSeq" id="WP_310281157.1">
    <property type="nucleotide sequence ID" value="NZ_JAVDWR010000020.1"/>
</dbReference>
<dbReference type="PROSITE" id="PS51118">
    <property type="entry name" value="HTH_HXLR"/>
    <property type="match status" value="1"/>
</dbReference>
<dbReference type="GO" id="GO:0003677">
    <property type="term" value="F:DNA binding"/>
    <property type="evidence" value="ECO:0007669"/>
    <property type="project" value="UniProtKB-KW"/>
</dbReference>
<keyword evidence="1" id="KW-0805">Transcription regulation</keyword>
<dbReference type="Pfam" id="PF01638">
    <property type="entry name" value="HxlR"/>
    <property type="match status" value="1"/>
</dbReference>
<keyword evidence="3" id="KW-0804">Transcription</keyword>
<name>A0ABU1W407_9GAMM</name>
<dbReference type="InterPro" id="IPR036388">
    <property type="entry name" value="WH-like_DNA-bd_sf"/>
</dbReference>
<dbReference type="Gene3D" id="1.10.10.10">
    <property type="entry name" value="Winged helix-like DNA-binding domain superfamily/Winged helix DNA-binding domain"/>
    <property type="match status" value="1"/>
</dbReference>
<evidence type="ECO:0000256" key="3">
    <source>
        <dbReference type="ARBA" id="ARBA00023163"/>
    </source>
</evidence>
<sequence>MAKPIVPHQPVRGSDSGIPIMAAFDLLGQKWTMRILWQLNQNPMTFRQLQLACGQVAPSMLNSRIKQLKLAQLLLMTDAGYELTQTGQALVKALDPLRDWSQQWAEVVQQKSAHF</sequence>
<keyword evidence="2 5" id="KW-0238">DNA-binding</keyword>
<comment type="caution">
    <text evidence="5">The sequence shown here is derived from an EMBL/GenBank/DDBJ whole genome shotgun (WGS) entry which is preliminary data.</text>
</comment>